<dbReference type="InterPro" id="IPR039246">
    <property type="entry name" value="Flagellar_FlgA"/>
</dbReference>
<dbReference type="SMART" id="SM00858">
    <property type="entry name" value="SAF"/>
    <property type="match status" value="1"/>
</dbReference>
<dbReference type="PANTHER" id="PTHR36307:SF1">
    <property type="entry name" value="FLAGELLA BASAL BODY P-RING FORMATION PROTEIN FLGA"/>
    <property type="match status" value="1"/>
</dbReference>
<dbReference type="PANTHER" id="PTHR36307">
    <property type="entry name" value="FLAGELLA BASAL BODY P-RING FORMATION PROTEIN FLGA"/>
    <property type="match status" value="1"/>
</dbReference>
<organism evidence="6">
    <name type="scientific">Sinorhizobium medicae</name>
    <dbReference type="NCBI Taxonomy" id="110321"/>
    <lineage>
        <taxon>Bacteria</taxon>
        <taxon>Pseudomonadati</taxon>
        <taxon>Pseudomonadota</taxon>
        <taxon>Alphaproteobacteria</taxon>
        <taxon>Hyphomicrobiales</taxon>
        <taxon>Rhizobiaceae</taxon>
        <taxon>Sinorhizobium/Ensifer group</taxon>
        <taxon>Sinorhizobium</taxon>
    </lineage>
</organism>
<dbReference type="GO" id="GO:0042597">
    <property type="term" value="C:periplasmic space"/>
    <property type="evidence" value="ECO:0007669"/>
    <property type="project" value="UniProtKB-SubCell"/>
</dbReference>
<dbReference type="Gene3D" id="2.30.30.760">
    <property type="match status" value="1"/>
</dbReference>
<comment type="similarity">
    <text evidence="4">Belongs to the FlgA family.</text>
</comment>
<dbReference type="AlphaFoldDB" id="A0A508X3Z5"/>
<proteinExistence type="inferred from homology"/>
<dbReference type="RefSeq" id="WP_011974469.1">
    <property type="nucleotide sequence ID" value="NZ_ATYC01000022.1"/>
</dbReference>
<keyword evidence="6" id="KW-0282">Flagellum</keyword>
<name>A0A508X3Z5_9HYPH</name>
<dbReference type="GeneID" id="61613099"/>
<protein>
    <recommendedName>
        <fullName evidence="4">Flagella basal body P-ring formation protein FlgA</fullName>
    </recommendedName>
</protein>
<evidence type="ECO:0000259" key="5">
    <source>
        <dbReference type="SMART" id="SM00858"/>
    </source>
</evidence>
<feature type="chain" id="PRO_5021512919" description="Flagella basal body P-ring formation protein FlgA" evidence="4">
    <location>
        <begin position="41"/>
        <end position="169"/>
    </location>
</feature>
<keyword evidence="4" id="KW-1005">Bacterial flagellum biogenesis</keyword>
<gene>
    <name evidence="6" type="primary">flgA</name>
    <name evidence="6" type="ORF">EMEDMD4_40074</name>
</gene>
<feature type="signal peptide" evidence="4">
    <location>
        <begin position="1"/>
        <end position="40"/>
    </location>
</feature>
<keyword evidence="2 4" id="KW-0732">Signal</keyword>
<evidence type="ECO:0000256" key="2">
    <source>
        <dbReference type="ARBA" id="ARBA00022729"/>
    </source>
</evidence>
<dbReference type="EMBL" id="CABFNB010000106">
    <property type="protein sequence ID" value="VTZ62543.1"/>
    <property type="molecule type" value="Genomic_DNA"/>
</dbReference>
<dbReference type="GO" id="GO:0044780">
    <property type="term" value="P:bacterial-type flagellum assembly"/>
    <property type="evidence" value="ECO:0007669"/>
    <property type="project" value="InterPro"/>
</dbReference>
<evidence type="ECO:0000256" key="3">
    <source>
        <dbReference type="ARBA" id="ARBA00022764"/>
    </source>
</evidence>
<evidence type="ECO:0000256" key="4">
    <source>
        <dbReference type="RuleBase" id="RU362063"/>
    </source>
</evidence>
<evidence type="ECO:0000313" key="6">
    <source>
        <dbReference type="EMBL" id="VTZ62543.1"/>
    </source>
</evidence>
<keyword evidence="6" id="KW-0966">Cell projection</keyword>
<accession>A0A508X3Z5</accession>
<reference evidence="6" key="1">
    <citation type="submission" date="2019-06" db="EMBL/GenBank/DDBJ databases">
        <authorList>
            <person name="Le Quere A."/>
            <person name="Colella S."/>
        </authorList>
    </citation>
    <scope>NUCLEOTIDE SEQUENCE</scope>
    <source>
        <strain evidence="6">EmedicaeMD41</strain>
    </source>
</reference>
<keyword evidence="3 4" id="KW-0574">Periplasm</keyword>
<dbReference type="InterPro" id="IPR013974">
    <property type="entry name" value="SAF"/>
</dbReference>
<dbReference type="InterPro" id="IPR017585">
    <property type="entry name" value="SAF_FlgA"/>
</dbReference>
<dbReference type="NCBIfam" id="TIGR03170">
    <property type="entry name" value="flgA_cterm"/>
    <property type="match status" value="1"/>
</dbReference>
<dbReference type="Proteomes" id="UP000507954">
    <property type="component" value="Unassembled WGS sequence"/>
</dbReference>
<keyword evidence="6" id="KW-0969">Cilium</keyword>
<evidence type="ECO:0000256" key="1">
    <source>
        <dbReference type="ARBA" id="ARBA00004418"/>
    </source>
</evidence>
<dbReference type="CDD" id="cd11614">
    <property type="entry name" value="SAF_CpaB_FlgA_like"/>
    <property type="match status" value="1"/>
</dbReference>
<sequence>MMFRRSAGGKAIAGGRARPVRAVLLAAVASCMLPPASALAEKPTAVIPKQTIYPGETLDASMLEVVDVTNPDLRDGYVRSLDEVDGMVTKRTLLPGRVILASALREQYAVERGSTVRIVFSNGGLTITAAGSPLQDGAIGELIRVRNIDTGVIVSGTVMADSTIHVVAK</sequence>
<dbReference type="Pfam" id="PF13144">
    <property type="entry name" value="ChapFlgA"/>
    <property type="match status" value="1"/>
</dbReference>
<comment type="function">
    <text evidence="4">Involved in the assembly process of the P-ring formation. It may associate with FlgF on the rod constituting a structure essential for the P-ring assembly or may act as a modulator protein for the P-ring assembly.</text>
</comment>
<dbReference type="Gene3D" id="3.90.1210.10">
    <property type="entry name" value="Antifreeze-like/N-acetylneuraminic acid synthase C-terminal domain"/>
    <property type="match status" value="1"/>
</dbReference>
<comment type="subcellular location">
    <subcellularLocation>
        <location evidence="1 4">Periplasm</location>
    </subcellularLocation>
</comment>
<feature type="domain" description="SAF" evidence="5">
    <location>
        <begin position="43"/>
        <end position="105"/>
    </location>
</feature>
<dbReference type="OMA" id="MMFCRAG"/>